<dbReference type="Proteomes" id="UP000614424">
    <property type="component" value="Unassembled WGS sequence"/>
</dbReference>
<accession>A0A8J6NE75</accession>
<reference evidence="2 3" key="1">
    <citation type="submission" date="2020-08" db="EMBL/GenBank/DDBJ databases">
        <title>Bridging the membrane lipid divide: bacteria of the FCB group superphylum have the potential to synthesize archaeal ether lipids.</title>
        <authorList>
            <person name="Villanueva L."/>
            <person name="Von Meijenfeldt F.A.B."/>
            <person name="Westbye A.B."/>
            <person name="Yadav S."/>
            <person name="Hopmans E.C."/>
            <person name="Dutilh B.E."/>
            <person name="Sinninghe Damste J.S."/>
        </authorList>
    </citation>
    <scope>NUCLEOTIDE SEQUENCE [LARGE SCALE GENOMIC DNA]</scope>
    <source>
        <strain evidence="2">NIOZ-UU47</strain>
    </source>
</reference>
<evidence type="ECO:0000313" key="3">
    <source>
        <dbReference type="Proteomes" id="UP000614424"/>
    </source>
</evidence>
<feature type="chain" id="PRO_5035255741" evidence="1">
    <location>
        <begin position="18"/>
        <end position="243"/>
    </location>
</feature>
<dbReference type="EMBL" id="JACNJZ010000110">
    <property type="protein sequence ID" value="MBC8317860.1"/>
    <property type="molecule type" value="Genomic_DNA"/>
</dbReference>
<dbReference type="AlphaFoldDB" id="A0A8J6NE75"/>
<organism evidence="2 3">
    <name type="scientific">Candidatus Desulfobia pelagia</name>
    <dbReference type="NCBI Taxonomy" id="2841692"/>
    <lineage>
        <taxon>Bacteria</taxon>
        <taxon>Pseudomonadati</taxon>
        <taxon>Thermodesulfobacteriota</taxon>
        <taxon>Desulfobulbia</taxon>
        <taxon>Desulfobulbales</taxon>
        <taxon>Desulfobulbaceae</taxon>
        <taxon>Candidatus Desulfobia</taxon>
    </lineage>
</organism>
<protein>
    <submittedName>
        <fullName evidence="2">Glycine zipper family protein</fullName>
    </submittedName>
</protein>
<feature type="signal peptide" evidence="1">
    <location>
        <begin position="1"/>
        <end position="17"/>
    </location>
</feature>
<comment type="caution">
    <text evidence="2">The sequence shown here is derived from an EMBL/GenBank/DDBJ whole genome shotgun (WGS) entry which is preliminary data.</text>
</comment>
<proteinExistence type="predicted"/>
<keyword evidence="1" id="KW-0732">Signal</keyword>
<gene>
    <name evidence="2" type="ORF">H8E41_08125</name>
</gene>
<dbReference type="PROSITE" id="PS51257">
    <property type="entry name" value="PROKAR_LIPOPROTEIN"/>
    <property type="match status" value="1"/>
</dbReference>
<sequence>MKRLLFPILVLSIFISACTTYKTQYAGFRPPEDYANTQRLGEATIGAEAYPDKQTAKVAFGFDIKGAGLLPVQMVMNNPGSASYEVVTSQTFLVDQTNRYWQLIPNKVAVERVEAATETGAIAKGAGKKAMFGAAGGAILGAALGIVTGQNVAEAAGKGAVIGGAGGALIGGTQEGTSKEREYRISDDLREKGIEGKIIPPASLANGFLFFPAEANSAKELRVQLKEKGTGRAHLLILPFYAQ</sequence>
<evidence type="ECO:0000256" key="1">
    <source>
        <dbReference type="SAM" id="SignalP"/>
    </source>
</evidence>
<name>A0A8J6NE75_9BACT</name>
<evidence type="ECO:0000313" key="2">
    <source>
        <dbReference type="EMBL" id="MBC8317860.1"/>
    </source>
</evidence>